<feature type="domain" description="DUF7982" evidence="2">
    <location>
        <begin position="16"/>
        <end position="158"/>
    </location>
</feature>
<sequence>MRQYLSLQQPHIKAKIIGTTLIIIGIVFLFISSSLYIKLGFAALLIGFFMIIIITEKSVPQIISNAQIEGNADAVKQITKELNLKGNVMFIPKSDILTEERVFIPLQNMNVSIPDIDNDFVFSTGNDGKSLGLVLPPSGLKLLHEVEKEVDFENTDIDHIEEKLQIFVGMDILKSVSLKKTQDKWKLEVGNPTHCTQNSDFCKQYPCPSCSAILSAITKASKQKIQVEDTVH</sequence>
<evidence type="ECO:0000313" key="3">
    <source>
        <dbReference type="EMBL" id="GAH03966.1"/>
    </source>
</evidence>
<comment type="caution">
    <text evidence="3">The sequence shown here is derived from an EMBL/GenBank/DDBJ whole genome shotgun (WGS) entry which is preliminary data.</text>
</comment>
<dbReference type="AlphaFoldDB" id="X1C7F8"/>
<reference evidence="3" key="1">
    <citation type="journal article" date="2014" name="Front. Microbiol.">
        <title>High frequency of phylogenetically diverse reductive dehalogenase-homologous genes in deep subseafloor sedimentary metagenomes.</title>
        <authorList>
            <person name="Kawai M."/>
            <person name="Futagami T."/>
            <person name="Toyoda A."/>
            <person name="Takaki Y."/>
            <person name="Nishi S."/>
            <person name="Hori S."/>
            <person name="Arai W."/>
            <person name="Tsubouchi T."/>
            <person name="Morono Y."/>
            <person name="Uchiyama I."/>
            <person name="Ito T."/>
            <person name="Fujiyama A."/>
            <person name="Inagaki F."/>
            <person name="Takami H."/>
        </authorList>
    </citation>
    <scope>NUCLEOTIDE SEQUENCE</scope>
    <source>
        <strain evidence="3">Expedition CK06-06</strain>
    </source>
</reference>
<keyword evidence="1" id="KW-0812">Transmembrane</keyword>
<organism evidence="3">
    <name type="scientific">marine sediment metagenome</name>
    <dbReference type="NCBI Taxonomy" id="412755"/>
    <lineage>
        <taxon>unclassified sequences</taxon>
        <taxon>metagenomes</taxon>
        <taxon>ecological metagenomes</taxon>
    </lineage>
</organism>
<dbReference type="InterPro" id="IPR058288">
    <property type="entry name" value="DUF7982"/>
</dbReference>
<evidence type="ECO:0000256" key="1">
    <source>
        <dbReference type="SAM" id="Phobius"/>
    </source>
</evidence>
<accession>X1C7F8</accession>
<keyword evidence="1" id="KW-0472">Membrane</keyword>
<feature type="non-terminal residue" evidence="3">
    <location>
        <position position="232"/>
    </location>
</feature>
<dbReference type="Pfam" id="PF25939">
    <property type="entry name" value="DUF7982"/>
    <property type="match status" value="1"/>
</dbReference>
<evidence type="ECO:0000259" key="2">
    <source>
        <dbReference type="Pfam" id="PF25939"/>
    </source>
</evidence>
<protein>
    <recommendedName>
        <fullName evidence="2">DUF7982 domain-containing protein</fullName>
    </recommendedName>
</protein>
<proteinExistence type="predicted"/>
<dbReference type="EMBL" id="BART01025732">
    <property type="protein sequence ID" value="GAH03966.1"/>
    <property type="molecule type" value="Genomic_DNA"/>
</dbReference>
<feature type="transmembrane region" description="Helical" evidence="1">
    <location>
        <begin position="37"/>
        <end position="55"/>
    </location>
</feature>
<name>X1C7F8_9ZZZZ</name>
<keyword evidence="1" id="KW-1133">Transmembrane helix</keyword>
<gene>
    <name evidence="3" type="ORF">S01H4_46107</name>
</gene>